<protein>
    <submittedName>
        <fullName evidence="2">Uncharacterized protein</fullName>
    </submittedName>
</protein>
<reference evidence="2 3" key="1">
    <citation type="journal article" date="2014" name="BMC Genomics">
        <title>Genome sequencing of four Aureobasidium pullulans varieties: biotechnological potential, stress tolerance, and description of new species.</title>
        <authorList>
            <person name="Gostin Ar C."/>
            <person name="Ohm R.A."/>
            <person name="Kogej T."/>
            <person name="Sonjak S."/>
            <person name="Turk M."/>
            <person name="Zajc J."/>
            <person name="Zalar P."/>
            <person name="Grube M."/>
            <person name="Sun H."/>
            <person name="Han J."/>
            <person name="Sharma A."/>
            <person name="Chiniquy J."/>
            <person name="Ngan C.Y."/>
            <person name="Lipzen A."/>
            <person name="Barry K."/>
            <person name="Grigoriev I.V."/>
            <person name="Gunde-Cimerman N."/>
        </authorList>
    </citation>
    <scope>NUCLEOTIDE SEQUENCE [LARGE SCALE GENOMIC DNA]</scope>
    <source>
        <strain evidence="2 3">EXF-2481</strain>
    </source>
</reference>
<dbReference type="OrthoDB" id="10360909at2759"/>
<dbReference type="InParanoid" id="A0A074YAB6"/>
<dbReference type="HOGENOM" id="CLU_466894_0_0_1"/>
<dbReference type="RefSeq" id="XP_013343318.1">
    <property type="nucleotide sequence ID" value="XM_013487864.1"/>
</dbReference>
<evidence type="ECO:0000313" key="2">
    <source>
        <dbReference type="EMBL" id="KEQ94695.1"/>
    </source>
</evidence>
<dbReference type="GeneID" id="25362962"/>
<proteinExistence type="predicted"/>
<feature type="compositionally biased region" description="Polar residues" evidence="1">
    <location>
        <begin position="575"/>
        <end position="584"/>
    </location>
</feature>
<evidence type="ECO:0000313" key="3">
    <source>
        <dbReference type="Proteomes" id="UP000030641"/>
    </source>
</evidence>
<keyword evidence="3" id="KW-1185">Reference proteome</keyword>
<sequence length="584" mass="65559">MLRCAVSGRASRNLLFSYRSHHQCCESLIGKQRFQTRSLSFLPFAPSEEVAAKTAPADDSLDIPSGNAKTIDTASGSSEFPLEQQSAREIPLSSSTSLSTHGTALPRLNKNHEIGSTGIPGSDQQLIQRGSDEQRLNVEDEPPDFDEAPYAITLPDDTIVIFAPGHQVDENTFKALQQFWQEFQKLKLFAAKEGVALVVTSTTPRWIRLWIYDSISPPLAVQSMLADMKVYKCNIKLDSNPAGSSYNRFTHKDQTHLGWRKLNFRDKLLPALFNQTGLVDCSGSLRAIEPTVHPIGQAWQQIYFELPAEQRPEELLYLSLLDPHNSQALQITLAEKLVAHDKHFDVKKHAVTLSQEQEDVLVDSSDRLEAKSGLSEEAHNTNDEPTDLGSKLVPSISVTLFDGTLIILRSSLEHILQRISQWWTQFPDRSNGGSYNHPLFIFARSGQSTTHISIRVIGQQDWLTEPMMRYGLTYSITAEGCLLENHETRETLIPDKMSPQIKRNLIRNTLSQSHKALQNHIGTMDRAGVLQKSEHPTIHPLLSERAATGSFTNSNRYLRETTSGRKSNFDKTEHSQYTSKLRLP</sequence>
<organism evidence="2 3">
    <name type="scientific">Aureobasidium subglaciale (strain EXF-2481)</name>
    <name type="common">Aureobasidium pullulans var. subglaciale</name>
    <dbReference type="NCBI Taxonomy" id="1043005"/>
    <lineage>
        <taxon>Eukaryota</taxon>
        <taxon>Fungi</taxon>
        <taxon>Dikarya</taxon>
        <taxon>Ascomycota</taxon>
        <taxon>Pezizomycotina</taxon>
        <taxon>Dothideomycetes</taxon>
        <taxon>Dothideomycetidae</taxon>
        <taxon>Dothideales</taxon>
        <taxon>Saccotheciaceae</taxon>
        <taxon>Aureobasidium</taxon>
    </lineage>
</organism>
<gene>
    <name evidence="2" type="ORF">AUEXF2481DRAFT_253191</name>
</gene>
<evidence type="ECO:0000256" key="1">
    <source>
        <dbReference type="SAM" id="MobiDB-lite"/>
    </source>
</evidence>
<dbReference type="AlphaFoldDB" id="A0A074YAB6"/>
<dbReference type="Proteomes" id="UP000030641">
    <property type="component" value="Unassembled WGS sequence"/>
</dbReference>
<feature type="region of interest" description="Disordered" evidence="1">
    <location>
        <begin position="552"/>
        <end position="584"/>
    </location>
</feature>
<accession>A0A074YAB6</accession>
<feature type="compositionally biased region" description="Basic and acidic residues" evidence="1">
    <location>
        <begin position="557"/>
        <end position="574"/>
    </location>
</feature>
<dbReference type="EMBL" id="KL584761">
    <property type="protein sequence ID" value="KEQ94695.1"/>
    <property type="molecule type" value="Genomic_DNA"/>
</dbReference>
<feature type="compositionally biased region" description="Polar residues" evidence="1">
    <location>
        <begin position="67"/>
        <end position="87"/>
    </location>
</feature>
<feature type="region of interest" description="Disordered" evidence="1">
    <location>
        <begin position="53"/>
        <end position="144"/>
    </location>
</feature>
<name>A0A074YAB6_AURSE</name>